<sequence length="457" mass="52307">MKNRFLLMLTLFCFLLSNTYRTEAEQNNLTDNYRIYEPFNLSDTKNLELTGESKIDFSNATSNENKLDGIYKANYTLKSTNNGNSTLKMGLTFNSSIEKLSKFSIKMDGADIPYSFKFLNDKFKSPTGSEFYKEIVSNIDSPAYEPVNFKKDDVGTLRKFNLESNKAENLRYEITIKYSTDKTKLFLSGGEDIKVEENKNNKTLILTHEFSGKSKTPILYTIGKDVNITTKVFSGDKQVNSGYKENIEKSSINVENFMKTIFLGEVPENVRQRFSEDNLYEIFVENFDKILGGSGYDSLGVLKPTADKQIVVTFETSIEPKVEKKLNVEYPISSTITTVNNINVMKLNLESSPFSTFDSFKNFKYNLLGNDEYKYIINSNVKYYNTKNGSEITLAKASTELITNLVYKEKYVKGLSEKEPKSYTNYALIMLGVVEIVGVLYLKNVYFKSKKVNRRKR</sequence>
<organism evidence="3 4">
    <name type="scientific">Parvimonas micra</name>
    <dbReference type="NCBI Taxonomy" id="33033"/>
    <lineage>
        <taxon>Bacteria</taxon>
        <taxon>Bacillati</taxon>
        <taxon>Bacillota</taxon>
        <taxon>Tissierellia</taxon>
        <taxon>Tissierellales</taxon>
        <taxon>Peptoniphilaceae</taxon>
        <taxon>Parvimonas</taxon>
    </lineage>
</organism>
<dbReference type="EMBL" id="CP009761">
    <property type="protein sequence ID" value="AIZ36579.1"/>
    <property type="molecule type" value="Genomic_DNA"/>
</dbReference>
<protein>
    <submittedName>
        <fullName evidence="3">Uncharacterized protein</fullName>
    </submittedName>
</protein>
<accession>A0A0B4S284</accession>
<evidence type="ECO:0000256" key="1">
    <source>
        <dbReference type="SAM" id="Phobius"/>
    </source>
</evidence>
<evidence type="ECO:0000313" key="3">
    <source>
        <dbReference type="EMBL" id="AIZ36579.1"/>
    </source>
</evidence>
<dbReference type="AlphaFoldDB" id="A0A0B4S284"/>
<dbReference type="Proteomes" id="UP000031386">
    <property type="component" value="Chromosome"/>
</dbReference>
<dbReference type="RefSeq" id="WP_041953984.1">
    <property type="nucleotide sequence ID" value="NZ_CP009761.1"/>
</dbReference>
<dbReference type="OrthoDB" id="1710966at2"/>
<feature type="signal peptide" evidence="2">
    <location>
        <begin position="1"/>
        <end position="24"/>
    </location>
</feature>
<keyword evidence="1" id="KW-1133">Transmembrane helix</keyword>
<proteinExistence type="predicted"/>
<keyword evidence="2" id="KW-0732">Signal</keyword>
<gene>
    <name evidence="3" type="ORF">NW74_04160</name>
</gene>
<dbReference type="KEGG" id="pmic:NW74_04160"/>
<reference evidence="3 4" key="1">
    <citation type="submission" date="2014-10" db="EMBL/GenBank/DDBJ databases">
        <title>Complete genome sequence of Parvimonas micra KCOM 1535 (= ChDC B708).</title>
        <authorList>
            <person name="Kook J.-K."/>
            <person name="Park S.-N."/>
            <person name="Lim Y.K."/>
            <person name="Roh H."/>
        </authorList>
    </citation>
    <scope>NUCLEOTIDE SEQUENCE [LARGE SCALE GENOMIC DNA]</scope>
    <source>
        <strain evidence="4">KCOM 1535 / ChDC B708</strain>
    </source>
</reference>
<evidence type="ECO:0000313" key="4">
    <source>
        <dbReference type="Proteomes" id="UP000031386"/>
    </source>
</evidence>
<name>A0A0B4S284_9FIRM</name>
<feature type="transmembrane region" description="Helical" evidence="1">
    <location>
        <begin position="426"/>
        <end position="447"/>
    </location>
</feature>
<keyword evidence="1" id="KW-0472">Membrane</keyword>
<feature type="chain" id="PRO_5002094931" evidence="2">
    <location>
        <begin position="25"/>
        <end position="457"/>
    </location>
</feature>
<dbReference type="STRING" id="33033.NW74_04160"/>
<keyword evidence="4" id="KW-1185">Reference proteome</keyword>
<evidence type="ECO:0000256" key="2">
    <source>
        <dbReference type="SAM" id="SignalP"/>
    </source>
</evidence>
<keyword evidence="1" id="KW-0812">Transmembrane</keyword>